<dbReference type="AlphaFoldDB" id="A0CLD0"/>
<name>A0CLD0_PARTE</name>
<dbReference type="EMBL" id="CT868097">
    <property type="protein sequence ID" value="CAK71597.1"/>
    <property type="molecule type" value="Genomic_DNA"/>
</dbReference>
<evidence type="ECO:0000313" key="2">
    <source>
        <dbReference type="Proteomes" id="UP000000600"/>
    </source>
</evidence>
<reference evidence="1 2" key="1">
    <citation type="journal article" date="2006" name="Nature">
        <title>Global trends of whole-genome duplications revealed by the ciliate Paramecium tetraurelia.</title>
        <authorList>
            <consortium name="Genoscope"/>
            <person name="Aury J.-M."/>
            <person name="Jaillon O."/>
            <person name="Duret L."/>
            <person name="Noel B."/>
            <person name="Jubin C."/>
            <person name="Porcel B.M."/>
            <person name="Segurens B."/>
            <person name="Daubin V."/>
            <person name="Anthouard V."/>
            <person name="Aiach N."/>
            <person name="Arnaiz O."/>
            <person name="Billaut A."/>
            <person name="Beisson J."/>
            <person name="Blanc I."/>
            <person name="Bouhouche K."/>
            <person name="Camara F."/>
            <person name="Duharcourt S."/>
            <person name="Guigo R."/>
            <person name="Gogendeau D."/>
            <person name="Katinka M."/>
            <person name="Keller A.-M."/>
            <person name="Kissmehl R."/>
            <person name="Klotz C."/>
            <person name="Koll F."/>
            <person name="Le Moue A."/>
            <person name="Lepere C."/>
            <person name="Malinsky S."/>
            <person name="Nowacki M."/>
            <person name="Nowak J.K."/>
            <person name="Plattner H."/>
            <person name="Poulain J."/>
            <person name="Ruiz F."/>
            <person name="Serrano V."/>
            <person name="Zagulski M."/>
            <person name="Dessen P."/>
            <person name="Betermier M."/>
            <person name="Weissenbach J."/>
            <person name="Scarpelli C."/>
            <person name="Schachter V."/>
            <person name="Sperling L."/>
            <person name="Meyer E."/>
            <person name="Cohen J."/>
            <person name="Wincker P."/>
        </authorList>
    </citation>
    <scope>NUCLEOTIDE SEQUENCE [LARGE SCALE GENOMIC DNA]</scope>
    <source>
        <strain evidence="1 2">Stock d4-2</strain>
    </source>
</reference>
<protein>
    <submittedName>
        <fullName evidence="1">Uncharacterized protein</fullName>
    </submittedName>
</protein>
<keyword evidence="2" id="KW-1185">Reference proteome</keyword>
<dbReference type="InParanoid" id="A0CLD0"/>
<organism evidence="1 2">
    <name type="scientific">Paramecium tetraurelia</name>
    <dbReference type="NCBI Taxonomy" id="5888"/>
    <lineage>
        <taxon>Eukaryota</taxon>
        <taxon>Sar</taxon>
        <taxon>Alveolata</taxon>
        <taxon>Ciliophora</taxon>
        <taxon>Intramacronucleata</taxon>
        <taxon>Oligohymenophorea</taxon>
        <taxon>Peniculida</taxon>
        <taxon>Parameciidae</taxon>
        <taxon>Paramecium</taxon>
    </lineage>
</organism>
<gene>
    <name evidence="1" type="ORF">GSPATT00008145001</name>
</gene>
<dbReference type="Proteomes" id="UP000000600">
    <property type="component" value="Unassembled WGS sequence"/>
</dbReference>
<dbReference type="RefSeq" id="XP_001438994.1">
    <property type="nucleotide sequence ID" value="XM_001438957.1"/>
</dbReference>
<dbReference type="OrthoDB" id="303940at2759"/>
<proteinExistence type="predicted"/>
<dbReference type="GeneID" id="5024779"/>
<accession>A0CLD0</accession>
<evidence type="ECO:0000313" key="1">
    <source>
        <dbReference type="EMBL" id="CAK71597.1"/>
    </source>
</evidence>
<dbReference type="KEGG" id="ptm:GSPATT00008145001"/>
<dbReference type="HOGENOM" id="CLU_2297116_0_0_1"/>
<sequence length="101" mass="11909">MMPKLSRENTISNASCLPRHLNIQGFQKFNIKSNSPRTLQACQELGIDPIVLELKEESDFKQNDLDEEIIQLRYQHYLNRNCSQKQLKEGKRQSRGRDKNY</sequence>